<protein>
    <recommendedName>
        <fullName evidence="4">Lipoprotein</fullName>
    </recommendedName>
</protein>
<sequence length="237" mass="25318">MKPTAYFAGGAVVACALFAGAANAATSCDKTPVKPRSVEAIGRDMVVNGVPTSLVGMQFDGTVDDVSKAFREFWIAENAPAKGRSTASGLMLSAVDGNCLYLLSLPPQQDGARTRGLMTVAVLGRNRAEHRIPDSAIPLPEESKVLSDVESRDGAQTGRTWLIDVPGEARWNAQRYRNLLALQGWANVGRQPDYVSVGIQSPQGKALVMQRGKDSVDASFSDRDGRTVAVINATRNR</sequence>
<feature type="chain" id="PRO_5026707034" description="Lipoprotein" evidence="1">
    <location>
        <begin position="25"/>
        <end position="237"/>
    </location>
</feature>
<reference evidence="2 3" key="1">
    <citation type="submission" date="2020-04" db="EMBL/GenBank/DDBJ databases">
        <authorList>
            <person name="De Canck E."/>
        </authorList>
    </citation>
    <scope>NUCLEOTIDE SEQUENCE [LARGE SCALE GENOMIC DNA]</scope>
    <source>
        <strain evidence="2 3">LMG 22037</strain>
    </source>
</reference>
<dbReference type="Proteomes" id="UP000494249">
    <property type="component" value="Unassembled WGS sequence"/>
</dbReference>
<evidence type="ECO:0000313" key="2">
    <source>
        <dbReference type="EMBL" id="CAB3649830.1"/>
    </source>
</evidence>
<name>A0A6J5A3N0_9BURK</name>
<proteinExistence type="predicted"/>
<feature type="signal peptide" evidence="1">
    <location>
        <begin position="1"/>
        <end position="24"/>
    </location>
</feature>
<keyword evidence="1" id="KW-0732">Signal</keyword>
<evidence type="ECO:0000256" key="1">
    <source>
        <dbReference type="SAM" id="SignalP"/>
    </source>
</evidence>
<dbReference type="AlphaFoldDB" id="A0A6J5A3N0"/>
<dbReference type="PROSITE" id="PS51257">
    <property type="entry name" value="PROKAR_LIPOPROTEIN"/>
    <property type="match status" value="1"/>
</dbReference>
<gene>
    <name evidence="2" type="ORF">LMG22037_00928</name>
</gene>
<evidence type="ECO:0008006" key="4">
    <source>
        <dbReference type="Google" id="ProtNLM"/>
    </source>
</evidence>
<accession>A0A6J5A3N0</accession>
<organism evidence="2 3">
    <name type="scientific">Paraburkholderia phenoliruptrix</name>
    <dbReference type="NCBI Taxonomy" id="252970"/>
    <lineage>
        <taxon>Bacteria</taxon>
        <taxon>Pseudomonadati</taxon>
        <taxon>Pseudomonadota</taxon>
        <taxon>Betaproteobacteria</taxon>
        <taxon>Burkholderiales</taxon>
        <taxon>Burkholderiaceae</taxon>
        <taxon>Paraburkholderia</taxon>
    </lineage>
</organism>
<evidence type="ECO:0000313" key="3">
    <source>
        <dbReference type="Proteomes" id="UP000494249"/>
    </source>
</evidence>
<dbReference type="EMBL" id="CADIKB010000002">
    <property type="protein sequence ID" value="CAB3649830.1"/>
    <property type="molecule type" value="Genomic_DNA"/>
</dbReference>
<dbReference type="RefSeq" id="WP_035484546.1">
    <property type="nucleotide sequence ID" value="NZ_CADFGL010000003.1"/>
</dbReference>